<evidence type="ECO:0000256" key="4">
    <source>
        <dbReference type="ARBA" id="ARBA00022692"/>
    </source>
</evidence>
<evidence type="ECO:0000256" key="2">
    <source>
        <dbReference type="ARBA" id="ARBA00022448"/>
    </source>
</evidence>
<dbReference type="InterPro" id="IPR008969">
    <property type="entry name" value="CarboxyPept-like_regulatory"/>
</dbReference>
<dbReference type="GO" id="GO:0009279">
    <property type="term" value="C:cell outer membrane"/>
    <property type="evidence" value="ECO:0007669"/>
    <property type="project" value="UniProtKB-SubCell"/>
</dbReference>
<dbReference type="InterPro" id="IPR000531">
    <property type="entry name" value="Beta-barrel_TonB"/>
</dbReference>
<dbReference type="SUPFAM" id="SSF56935">
    <property type="entry name" value="Porins"/>
    <property type="match status" value="1"/>
</dbReference>
<feature type="signal peptide" evidence="10">
    <location>
        <begin position="1"/>
        <end position="33"/>
    </location>
</feature>
<keyword evidence="4 8" id="KW-0812">Transmembrane</keyword>
<evidence type="ECO:0000256" key="10">
    <source>
        <dbReference type="SAM" id="SignalP"/>
    </source>
</evidence>
<dbReference type="PROSITE" id="PS52016">
    <property type="entry name" value="TONB_DEPENDENT_REC_3"/>
    <property type="match status" value="1"/>
</dbReference>
<dbReference type="InterPro" id="IPR036942">
    <property type="entry name" value="Beta-barrel_TonB_sf"/>
</dbReference>
<keyword evidence="10" id="KW-0732">Signal</keyword>
<dbReference type="SUPFAM" id="SSF49464">
    <property type="entry name" value="Carboxypeptidase regulatory domain-like"/>
    <property type="match status" value="1"/>
</dbReference>
<sequence>MNEDRKKRGLTHSKFLTAVAISALLLNSGNILATQVASDSSLEVAEQLQAQTVNGLIVDANGEPVIGASVIEKGTTNGGITDINGKFTLTVKPGAILRISYIGFQTQEVKATRTMKITLKEDSELLEEVVVVGYGTQKKANLTGAVATVDVNKTLDSRPIADIGRGLQGAVAGVNITIPTGEVGSDPLIKIRGQVGSISGSNAPLILLDNVEIPSIQMVNPNDIQSISVLKDAASSSIYGSKAAFGVILITTKSGAQNEKFEISYSNNFSWQDPAKKIEIGGIEALQYTLDAQNNRREPMPAGGFWRISPESLEKAIEWQNMYGGKVKWNDPVVYGRDWYYDGKDKYGYRLYDGAKAMIKNWTPTMTHNLSVNGKSGKTSYNIGLGYLDQSGMSRTAKEDDFKRYNASVSVTSEINKYITVRASSIYSDRNKRYPGIGNTTADPWLYLYRWSPLMPMGVTENGNPLKEPTYEMAAANTDNLQNKYYNINLGFTLNLTKNWDVKFDYTYDRQTTETNSSVMQYEAGEMWYAPTAWIENGNQVYVNEQGERVDTGGMQAYRFPVGKYYNSSGPSTSQVGNNSKSIDNNTFNVYTTYNLLLGAEKQHAFKIMAGMNRVTNKWSSYKGWKTNLIDLANPQFPLASGDQFIEGNRNWEAQLGFFGRLNYSFEDRYFVEANIRRDGSSKFPKDLQWKWFPSFSAGWVFTNEKFMEPINNILSFGKFRASWGSIGDQSVSNTLYKSILSDGQSSWLDGSGNKMPMFGTPSLVDSDISWQQIETLDFGVDLRFFNNKLGLTFDWYQRDTKNMIIPGESLPVTLGADAPRGNYGSLRTKGWELSADFNHRFANGIGINVMASISDATTFITKGADYLTPWEDRSLGTTYSTGRRYGDIYGFVTDRLFQKEDFVYGADGQIEKIVVIYNGTARTTNKQSSAYPVYQVHYEDGNKLIFSPGDTKFVDLDGDGYITPGTNTNGNPGDLTVIGNTTPRYEYSFRLGADYKGIDFSIYFQGIGKRKIWGSGQLAIPGYNAKEGALPKTFTTDYWTEERTNAFYPRAWDLGGSDTGFAMQKQSRYLLDMSYLRIKNITLGYSVPRNLLSKIYLSKARIYMSLENFFTFDNLRGLPIDPEAISGYSMFSTSYNLGRTGTGTPVFKSLSCGVQLTF</sequence>
<keyword evidence="14" id="KW-1185">Reference proteome</keyword>
<keyword evidence="6 8" id="KW-0472">Membrane</keyword>
<dbReference type="FunFam" id="2.60.40.1120:FF:000003">
    <property type="entry name" value="Outer membrane protein Omp121"/>
    <property type="match status" value="1"/>
</dbReference>
<dbReference type="InterPro" id="IPR037066">
    <property type="entry name" value="Plug_dom_sf"/>
</dbReference>
<dbReference type="Pfam" id="PF13715">
    <property type="entry name" value="CarbopepD_reg_2"/>
    <property type="match status" value="1"/>
</dbReference>
<feature type="domain" description="TonB-dependent receptor-like beta-barrel" evidence="11">
    <location>
        <begin position="439"/>
        <end position="888"/>
    </location>
</feature>
<dbReference type="NCBIfam" id="TIGR04057">
    <property type="entry name" value="SusC_RagA_signa"/>
    <property type="match status" value="1"/>
</dbReference>
<evidence type="ECO:0000256" key="8">
    <source>
        <dbReference type="PROSITE-ProRule" id="PRU01360"/>
    </source>
</evidence>
<dbReference type="InterPro" id="IPR023996">
    <property type="entry name" value="TonB-dep_OMP_SusC/RagA"/>
</dbReference>
<accession>A0A1M6DPZ7</accession>
<dbReference type="Pfam" id="PF07715">
    <property type="entry name" value="Plug"/>
    <property type="match status" value="1"/>
</dbReference>
<keyword evidence="5 9" id="KW-0798">TonB box</keyword>
<dbReference type="RefSeq" id="WP_073313114.1">
    <property type="nucleotide sequence ID" value="NZ_CAJKGR010000002.1"/>
</dbReference>
<keyword evidence="2 8" id="KW-0813">Transport</keyword>
<evidence type="ECO:0000313" key="13">
    <source>
        <dbReference type="EMBL" id="SHI75297.1"/>
    </source>
</evidence>
<dbReference type="Gene3D" id="2.170.130.10">
    <property type="entry name" value="TonB-dependent receptor, plug domain"/>
    <property type="match status" value="1"/>
</dbReference>
<organism evidence="13 14">
    <name type="scientific">Bacteroides stercorirosoris</name>
    <dbReference type="NCBI Taxonomy" id="871324"/>
    <lineage>
        <taxon>Bacteria</taxon>
        <taxon>Pseudomonadati</taxon>
        <taxon>Bacteroidota</taxon>
        <taxon>Bacteroidia</taxon>
        <taxon>Bacteroidales</taxon>
        <taxon>Bacteroidaceae</taxon>
        <taxon>Bacteroides</taxon>
    </lineage>
</organism>
<dbReference type="NCBIfam" id="TIGR04056">
    <property type="entry name" value="OMP_RagA_SusC"/>
    <property type="match status" value="1"/>
</dbReference>
<evidence type="ECO:0000256" key="1">
    <source>
        <dbReference type="ARBA" id="ARBA00004571"/>
    </source>
</evidence>
<dbReference type="Gene3D" id="2.40.170.20">
    <property type="entry name" value="TonB-dependent receptor, beta-barrel domain"/>
    <property type="match status" value="1"/>
</dbReference>
<evidence type="ECO:0000259" key="11">
    <source>
        <dbReference type="Pfam" id="PF00593"/>
    </source>
</evidence>
<dbReference type="GeneID" id="92711607"/>
<dbReference type="InterPro" id="IPR012910">
    <property type="entry name" value="Plug_dom"/>
</dbReference>
<comment type="subcellular location">
    <subcellularLocation>
        <location evidence="1 8">Cell outer membrane</location>
        <topology evidence="1 8">Multi-pass membrane protein</topology>
    </subcellularLocation>
</comment>
<evidence type="ECO:0000259" key="12">
    <source>
        <dbReference type="Pfam" id="PF07715"/>
    </source>
</evidence>
<gene>
    <name evidence="13" type="ORF">SAMN05444350_10755</name>
</gene>
<protein>
    <submittedName>
        <fullName evidence="13">TonB-linked outer membrane protein, SusC/RagA family</fullName>
    </submittedName>
</protein>
<dbReference type="InterPro" id="IPR039426">
    <property type="entry name" value="TonB-dep_rcpt-like"/>
</dbReference>
<evidence type="ECO:0000256" key="6">
    <source>
        <dbReference type="ARBA" id="ARBA00023136"/>
    </source>
</evidence>
<evidence type="ECO:0000256" key="3">
    <source>
        <dbReference type="ARBA" id="ARBA00022452"/>
    </source>
</evidence>
<evidence type="ECO:0000256" key="7">
    <source>
        <dbReference type="ARBA" id="ARBA00023237"/>
    </source>
</evidence>
<evidence type="ECO:0000313" key="14">
    <source>
        <dbReference type="Proteomes" id="UP000184192"/>
    </source>
</evidence>
<dbReference type="Gene3D" id="2.60.40.1120">
    <property type="entry name" value="Carboxypeptidase-like, regulatory domain"/>
    <property type="match status" value="1"/>
</dbReference>
<keyword evidence="7 8" id="KW-0998">Cell outer membrane</keyword>
<feature type="domain" description="TonB-dependent receptor plug" evidence="12">
    <location>
        <begin position="141"/>
        <end position="247"/>
    </location>
</feature>
<dbReference type="EMBL" id="FQZN01000007">
    <property type="protein sequence ID" value="SHI75297.1"/>
    <property type="molecule type" value="Genomic_DNA"/>
</dbReference>
<evidence type="ECO:0000256" key="9">
    <source>
        <dbReference type="RuleBase" id="RU003357"/>
    </source>
</evidence>
<feature type="chain" id="PRO_5012883940" evidence="10">
    <location>
        <begin position="34"/>
        <end position="1159"/>
    </location>
</feature>
<proteinExistence type="inferred from homology"/>
<dbReference type="InterPro" id="IPR023997">
    <property type="entry name" value="TonB-dep_OMP_SusC/RagA_CS"/>
</dbReference>
<dbReference type="Pfam" id="PF00593">
    <property type="entry name" value="TonB_dep_Rec_b-barrel"/>
    <property type="match status" value="1"/>
</dbReference>
<dbReference type="AlphaFoldDB" id="A0A1M6DPZ7"/>
<keyword evidence="3 8" id="KW-1134">Transmembrane beta strand</keyword>
<dbReference type="Proteomes" id="UP000184192">
    <property type="component" value="Unassembled WGS sequence"/>
</dbReference>
<name>A0A1M6DPZ7_9BACE</name>
<evidence type="ECO:0000256" key="5">
    <source>
        <dbReference type="ARBA" id="ARBA00023077"/>
    </source>
</evidence>
<reference evidence="14" key="1">
    <citation type="submission" date="2016-11" db="EMBL/GenBank/DDBJ databases">
        <authorList>
            <person name="Varghese N."/>
            <person name="Submissions S."/>
        </authorList>
    </citation>
    <scope>NUCLEOTIDE SEQUENCE [LARGE SCALE GENOMIC DNA]</scope>
    <source>
        <strain evidence="14">DSM 26884</strain>
    </source>
</reference>
<comment type="similarity">
    <text evidence="8 9">Belongs to the TonB-dependent receptor family.</text>
</comment>
<dbReference type="eggNOG" id="COG1629">
    <property type="taxonomic scope" value="Bacteria"/>
</dbReference>